<feature type="non-terminal residue" evidence="1">
    <location>
        <position position="137"/>
    </location>
</feature>
<organism evidence="1 2">
    <name type="scientific">Reticulomyxa filosa</name>
    <dbReference type="NCBI Taxonomy" id="46433"/>
    <lineage>
        <taxon>Eukaryota</taxon>
        <taxon>Sar</taxon>
        <taxon>Rhizaria</taxon>
        <taxon>Retaria</taxon>
        <taxon>Foraminifera</taxon>
        <taxon>Monothalamids</taxon>
        <taxon>Reticulomyxidae</taxon>
        <taxon>Reticulomyxa</taxon>
    </lineage>
</organism>
<dbReference type="Proteomes" id="UP000023152">
    <property type="component" value="Unassembled WGS sequence"/>
</dbReference>
<accession>X6MS30</accession>
<proteinExistence type="predicted"/>
<reference evidence="1 2" key="1">
    <citation type="journal article" date="2013" name="Curr. Biol.">
        <title>The Genome of the Foraminiferan Reticulomyxa filosa.</title>
        <authorList>
            <person name="Glockner G."/>
            <person name="Hulsmann N."/>
            <person name="Schleicher M."/>
            <person name="Noegel A.A."/>
            <person name="Eichinger L."/>
            <person name="Gallinger C."/>
            <person name="Pawlowski J."/>
            <person name="Sierra R."/>
            <person name="Euteneuer U."/>
            <person name="Pillet L."/>
            <person name="Moustafa A."/>
            <person name="Platzer M."/>
            <person name="Groth M."/>
            <person name="Szafranski K."/>
            <person name="Schliwa M."/>
        </authorList>
    </citation>
    <scope>NUCLEOTIDE SEQUENCE [LARGE SCALE GENOMIC DNA]</scope>
</reference>
<dbReference type="EMBL" id="ASPP01018424">
    <property type="protein sequence ID" value="ETO16272.1"/>
    <property type="molecule type" value="Genomic_DNA"/>
</dbReference>
<comment type="caution">
    <text evidence="1">The sequence shown here is derived from an EMBL/GenBank/DDBJ whole genome shotgun (WGS) entry which is preliminary data.</text>
</comment>
<keyword evidence="2" id="KW-1185">Reference proteome</keyword>
<evidence type="ECO:0000313" key="2">
    <source>
        <dbReference type="Proteomes" id="UP000023152"/>
    </source>
</evidence>
<feature type="non-terminal residue" evidence="1">
    <location>
        <position position="1"/>
    </location>
</feature>
<dbReference type="AlphaFoldDB" id="X6MS30"/>
<gene>
    <name evidence="1" type="ORF">RFI_21082</name>
</gene>
<protein>
    <submittedName>
        <fullName evidence="1">Uncharacterized protein</fullName>
    </submittedName>
</protein>
<name>X6MS30_RETFI</name>
<sequence length="137" mass="15402">KTAQLLEDMSAKVYIHFLGGGKTLALAIGDFNKQMSDVSNKIIEIANCPYEVAILPFDIQQNIFPPIQRAGGFCSKVARKIADMYVVTTEWDRRHLNIFERSISLVKFATDKYKSFSSMFKSNIFEKVAQKAVSAVT</sequence>
<evidence type="ECO:0000313" key="1">
    <source>
        <dbReference type="EMBL" id="ETO16272.1"/>
    </source>
</evidence>